<name>A0A4Q1BRX1_TREME</name>
<sequence>MSTDSRGGSFSDIRDDLLESAHHKVRKVGQAAQSGLDVVDTTLDLFDEALVKVVSSVSGHSRSRSRDRSRRSSRGSNSDHRSKSRDDRDASEDYLVRRMKSASLQDNPIRPERESRKTRGRSINTDNTRFGEEYTGFSYVISPEDSPHEDRPYSPTGPQARTSMRRSYQPQFLSVPGINQHRVSTTTSPTNWSSAPAWSNSHLHDVSTASQQSLRGKPWVRLRREVRQSLKKRWGLDSGDELDTKIERYYDSEHYPDVESFDKEEEEEEEEEESTVHHFPDFAGYSDWVSRG</sequence>
<feature type="compositionally biased region" description="Basic residues" evidence="1">
    <location>
        <begin position="61"/>
        <end position="73"/>
    </location>
</feature>
<feature type="region of interest" description="Disordered" evidence="1">
    <location>
        <begin position="253"/>
        <end position="292"/>
    </location>
</feature>
<comment type="caution">
    <text evidence="2">The sequence shown here is derived from an EMBL/GenBank/DDBJ whole genome shotgun (WGS) entry which is preliminary data.</text>
</comment>
<evidence type="ECO:0000256" key="1">
    <source>
        <dbReference type="SAM" id="MobiDB-lite"/>
    </source>
</evidence>
<dbReference type="VEuPathDB" id="FungiDB:TREMEDRAFT_59540"/>
<protein>
    <submittedName>
        <fullName evidence="2">Uncharacterized protein</fullName>
    </submittedName>
</protein>
<evidence type="ECO:0000313" key="2">
    <source>
        <dbReference type="EMBL" id="RXK40743.1"/>
    </source>
</evidence>
<dbReference type="EMBL" id="SDIL01000015">
    <property type="protein sequence ID" value="RXK40743.1"/>
    <property type="molecule type" value="Genomic_DNA"/>
</dbReference>
<organism evidence="2 3">
    <name type="scientific">Tremella mesenterica</name>
    <name type="common">Jelly fungus</name>
    <dbReference type="NCBI Taxonomy" id="5217"/>
    <lineage>
        <taxon>Eukaryota</taxon>
        <taxon>Fungi</taxon>
        <taxon>Dikarya</taxon>
        <taxon>Basidiomycota</taxon>
        <taxon>Agaricomycotina</taxon>
        <taxon>Tremellomycetes</taxon>
        <taxon>Tremellales</taxon>
        <taxon>Tremellaceae</taxon>
        <taxon>Tremella</taxon>
    </lineage>
</organism>
<feature type="compositionally biased region" description="Polar residues" evidence="1">
    <location>
        <begin position="156"/>
        <end position="172"/>
    </location>
</feature>
<dbReference type="AlphaFoldDB" id="A0A4Q1BRX1"/>
<evidence type="ECO:0000313" key="3">
    <source>
        <dbReference type="Proteomes" id="UP000289152"/>
    </source>
</evidence>
<feature type="compositionally biased region" description="Basic and acidic residues" evidence="1">
    <location>
        <begin position="77"/>
        <end position="88"/>
    </location>
</feature>
<feature type="compositionally biased region" description="Acidic residues" evidence="1">
    <location>
        <begin position="262"/>
        <end position="273"/>
    </location>
</feature>
<feature type="compositionally biased region" description="Polar residues" evidence="1">
    <location>
        <begin position="181"/>
        <end position="196"/>
    </location>
</feature>
<accession>A0A4Q1BRX1</accession>
<reference evidence="2 3" key="1">
    <citation type="submission" date="2016-06" db="EMBL/GenBank/DDBJ databases">
        <title>Evolution of pathogenesis and genome organization in the Tremellales.</title>
        <authorList>
            <person name="Cuomo C."/>
            <person name="Litvintseva A."/>
            <person name="Heitman J."/>
            <person name="Chen Y."/>
            <person name="Sun S."/>
            <person name="Springer D."/>
            <person name="Dromer F."/>
            <person name="Young S."/>
            <person name="Zeng Q."/>
            <person name="Chapman S."/>
            <person name="Gujja S."/>
            <person name="Saif S."/>
            <person name="Birren B."/>
        </authorList>
    </citation>
    <scope>NUCLEOTIDE SEQUENCE [LARGE SCALE GENOMIC DNA]</scope>
    <source>
        <strain evidence="2 3">ATCC 28783</strain>
    </source>
</reference>
<proteinExistence type="predicted"/>
<keyword evidence="3" id="KW-1185">Reference proteome</keyword>
<dbReference type="Proteomes" id="UP000289152">
    <property type="component" value="Unassembled WGS sequence"/>
</dbReference>
<feature type="region of interest" description="Disordered" evidence="1">
    <location>
        <begin position="55"/>
        <end position="196"/>
    </location>
</feature>
<gene>
    <name evidence="2" type="ORF">M231_01995</name>
</gene>
<dbReference type="InParanoid" id="A0A4Q1BRX1"/>